<dbReference type="Gene3D" id="3.30.160.110">
    <property type="entry name" value="Siroheme synthase, domain 2"/>
    <property type="match status" value="1"/>
</dbReference>
<comment type="pathway">
    <text evidence="1">Porphyrin-containing compound metabolism; siroheme biosynthesis; sirohydrochlorin from precorrin-2: step 1/1.</text>
</comment>
<dbReference type="InterPro" id="IPR028161">
    <property type="entry name" value="Met8-like"/>
</dbReference>
<dbReference type="eggNOG" id="COG1648">
    <property type="taxonomic scope" value="Bacteria"/>
</dbReference>
<dbReference type="PANTHER" id="PTHR35330:SF1">
    <property type="entry name" value="SIROHEME BIOSYNTHESIS PROTEIN MET8"/>
    <property type="match status" value="1"/>
</dbReference>
<accession>J9DUC8</accession>
<dbReference type="Gene3D" id="3.40.50.720">
    <property type="entry name" value="NAD(P)-binding Rossmann-like Domain"/>
    <property type="match status" value="1"/>
</dbReference>
<dbReference type="InterPro" id="IPR036291">
    <property type="entry name" value="NAD(P)-bd_dom_sf"/>
</dbReference>
<evidence type="ECO:0000256" key="4">
    <source>
        <dbReference type="ARBA" id="ARBA00023027"/>
    </source>
</evidence>
<comment type="caution">
    <text evidence="7">The sequence shown here is derived from an EMBL/GenBank/DDBJ whole genome shotgun (WGS) entry which is preliminary data.</text>
</comment>
<dbReference type="OrthoDB" id="9815856at2"/>
<organism evidence="7 8">
    <name type="scientific">alpha proteobacterium IMCC14465</name>
    <dbReference type="NCBI Taxonomy" id="1220535"/>
    <lineage>
        <taxon>Bacteria</taxon>
        <taxon>Pseudomonadati</taxon>
        <taxon>Pseudomonadota</taxon>
        <taxon>Alphaproteobacteria</taxon>
        <taxon>PS1 clade</taxon>
    </lineage>
</organism>
<keyword evidence="4" id="KW-0520">NAD</keyword>
<gene>
    <name evidence="7" type="ORF">IMCC14465_16200</name>
</gene>
<dbReference type="InterPro" id="IPR006367">
    <property type="entry name" value="Sirohaem_synthase_N"/>
</dbReference>
<dbReference type="PANTHER" id="PTHR35330">
    <property type="entry name" value="SIROHEME BIOSYNTHESIS PROTEIN MET8"/>
    <property type="match status" value="1"/>
</dbReference>
<dbReference type="SUPFAM" id="SSF51735">
    <property type="entry name" value="NAD(P)-binding Rossmann-fold domains"/>
    <property type="match status" value="1"/>
</dbReference>
<evidence type="ECO:0000256" key="6">
    <source>
        <dbReference type="ARBA" id="ARBA00047561"/>
    </source>
</evidence>
<dbReference type="SUPFAM" id="SSF75615">
    <property type="entry name" value="Siroheme synthase middle domains-like"/>
    <property type="match status" value="1"/>
</dbReference>
<evidence type="ECO:0000256" key="5">
    <source>
        <dbReference type="ARBA" id="ARBA00023244"/>
    </source>
</evidence>
<evidence type="ECO:0000256" key="2">
    <source>
        <dbReference type="ARBA" id="ARBA00012400"/>
    </source>
</evidence>
<keyword evidence="3" id="KW-0560">Oxidoreductase</keyword>
<name>J9DUC8_9PROT</name>
<sequence>MLPIILDVSSLKVAVIGNGLQAVKRLEMLNDAGAEKIDVFAPSPGEEMRAAAGDALKPYLPAVEDIGTYAIVFIANLEDDAAKQLAAQARERNVLVNVEDVKPLCDFHVPSIIRRGKLLMTASTGGMSPALARRLREFLASRFAPAWADRLETIGAARNKWREEGLSFGEVTKNTNDLIDEEGWLTCPCPLKAESPLKTESPIETTKA</sequence>
<dbReference type="STRING" id="1220535.IMCC14465_16200"/>
<dbReference type="GO" id="GO:0043115">
    <property type="term" value="F:precorrin-2 dehydrogenase activity"/>
    <property type="evidence" value="ECO:0007669"/>
    <property type="project" value="UniProtKB-EC"/>
</dbReference>
<dbReference type="UniPathway" id="UPA00262">
    <property type="reaction ID" value="UER00222"/>
</dbReference>
<dbReference type="GO" id="GO:0019354">
    <property type="term" value="P:siroheme biosynthetic process"/>
    <property type="evidence" value="ECO:0007669"/>
    <property type="project" value="UniProtKB-UniPathway"/>
</dbReference>
<dbReference type="EMBL" id="ALYF01000007">
    <property type="protein sequence ID" value="EJW20592.1"/>
    <property type="molecule type" value="Genomic_DNA"/>
</dbReference>
<evidence type="ECO:0000313" key="8">
    <source>
        <dbReference type="Proteomes" id="UP000004836"/>
    </source>
</evidence>
<dbReference type="NCBIfam" id="TIGR01470">
    <property type="entry name" value="cysG_Nterm"/>
    <property type="match status" value="1"/>
</dbReference>
<reference evidence="7 8" key="1">
    <citation type="journal article" date="2012" name="J. Bacteriol.">
        <title>Genome Sequence of Strain IMCC14465, Isolated from the East Sea, Belonging to the PS1 Clade of Alphaproteobacteria.</title>
        <authorList>
            <person name="Yang S.J."/>
            <person name="Kang I."/>
            <person name="Cho J.C."/>
        </authorList>
    </citation>
    <scope>NUCLEOTIDE SEQUENCE [LARGE SCALE GENOMIC DNA]</scope>
    <source>
        <strain evidence="7 8">IMCC14465</strain>
    </source>
</reference>
<evidence type="ECO:0000256" key="3">
    <source>
        <dbReference type="ARBA" id="ARBA00023002"/>
    </source>
</evidence>
<comment type="catalytic activity">
    <reaction evidence="6">
        <text>precorrin-2 + NAD(+) = sirohydrochlorin + NADH + 2 H(+)</text>
        <dbReference type="Rhea" id="RHEA:15613"/>
        <dbReference type="ChEBI" id="CHEBI:15378"/>
        <dbReference type="ChEBI" id="CHEBI:57540"/>
        <dbReference type="ChEBI" id="CHEBI:57945"/>
        <dbReference type="ChEBI" id="CHEBI:58351"/>
        <dbReference type="ChEBI" id="CHEBI:58827"/>
        <dbReference type="EC" id="1.3.1.76"/>
    </reaction>
</comment>
<keyword evidence="5" id="KW-0627">Porphyrin biosynthesis</keyword>
<dbReference type="GO" id="GO:0004325">
    <property type="term" value="F:ferrochelatase activity"/>
    <property type="evidence" value="ECO:0007669"/>
    <property type="project" value="InterPro"/>
</dbReference>
<protein>
    <recommendedName>
        <fullName evidence="2">precorrin-2 dehydrogenase</fullName>
        <ecNumber evidence="2">1.3.1.76</ecNumber>
    </recommendedName>
</protein>
<dbReference type="Proteomes" id="UP000004836">
    <property type="component" value="Unassembled WGS sequence"/>
</dbReference>
<proteinExistence type="predicted"/>
<dbReference type="Pfam" id="PF13241">
    <property type="entry name" value="NAD_binding_7"/>
    <property type="match status" value="1"/>
</dbReference>
<evidence type="ECO:0000313" key="7">
    <source>
        <dbReference type="EMBL" id="EJW20592.1"/>
    </source>
</evidence>
<dbReference type="AlphaFoldDB" id="J9DUC8"/>
<dbReference type="EC" id="1.3.1.76" evidence="2"/>
<keyword evidence="8" id="KW-1185">Reference proteome</keyword>
<evidence type="ECO:0000256" key="1">
    <source>
        <dbReference type="ARBA" id="ARBA00005010"/>
    </source>
</evidence>